<reference evidence="1" key="1">
    <citation type="submission" date="2022-03" db="EMBL/GenBank/DDBJ databases">
        <title>A functionally conserved STORR gene fusion in Papaver species that diverged 16.8 million years ago.</title>
        <authorList>
            <person name="Catania T."/>
        </authorList>
    </citation>
    <scope>NUCLEOTIDE SEQUENCE</scope>
    <source>
        <strain evidence="1">S-191538</strain>
    </source>
</reference>
<dbReference type="PANTHER" id="PTHR34796:SF1">
    <property type="entry name" value="EXPRESSED PROTEIN"/>
    <property type="match status" value="1"/>
</dbReference>
<gene>
    <name evidence="1" type="ORF">MKW94_020814</name>
</gene>
<dbReference type="PANTHER" id="PTHR34796">
    <property type="entry name" value="EXPRESSED PROTEIN"/>
    <property type="match status" value="1"/>
</dbReference>
<dbReference type="Proteomes" id="UP001177140">
    <property type="component" value="Unassembled WGS sequence"/>
</dbReference>
<protein>
    <submittedName>
        <fullName evidence="1">Uncharacterized protein</fullName>
    </submittedName>
</protein>
<evidence type="ECO:0000313" key="2">
    <source>
        <dbReference type="Proteomes" id="UP001177140"/>
    </source>
</evidence>
<name>A0AA41S009_PAPNU</name>
<dbReference type="AlphaFoldDB" id="A0AA41S009"/>
<sequence>MMELGEGLCKLRKIDFQSGPLYQFEQEISATLEFIYQTQMELAACTDDMCLTMDGSERSYQLLGSFAAGQQLYHLENEPSDILYIVFCPDGWYKSGTPPRVKVPTLHATENDLIECDRHH</sequence>
<evidence type="ECO:0000313" key="1">
    <source>
        <dbReference type="EMBL" id="MCL7030067.1"/>
    </source>
</evidence>
<proteinExistence type="predicted"/>
<comment type="caution">
    <text evidence="1">The sequence shown here is derived from an EMBL/GenBank/DDBJ whole genome shotgun (WGS) entry which is preliminary data.</text>
</comment>
<accession>A0AA41S009</accession>
<keyword evidence="2" id="KW-1185">Reference proteome</keyword>
<dbReference type="EMBL" id="JAJJMA010097221">
    <property type="protein sequence ID" value="MCL7030067.1"/>
    <property type="molecule type" value="Genomic_DNA"/>
</dbReference>
<organism evidence="1 2">
    <name type="scientific">Papaver nudicaule</name>
    <name type="common">Iceland poppy</name>
    <dbReference type="NCBI Taxonomy" id="74823"/>
    <lineage>
        <taxon>Eukaryota</taxon>
        <taxon>Viridiplantae</taxon>
        <taxon>Streptophyta</taxon>
        <taxon>Embryophyta</taxon>
        <taxon>Tracheophyta</taxon>
        <taxon>Spermatophyta</taxon>
        <taxon>Magnoliopsida</taxon>
        <taxon>Ranunculales</taxon>
        <taxon>Papaveraceae</taxon>
        <taxon>Papaveroideae</taxon>
        <taxon>Papaver</taxon>
    </lineage>
</organism>
<dbReference type="InterPro" id="IPR005500">
    <property type="entry name" value="DUF309"/>
</dbReference>